<evidence type="ECO:0000259" key="1">
    <source>
        <dbReference type="Pfam" id="PF06985"/>
    </source>
</evidence>
<name>A0A9P5ZB97_9AGAR</name>
<dbReference type="PANTHER" id="PTHR10622">
    <property type="entry name" value="HET DOMAIN-CONTAINING PROTEIN"/>
    <property type="match status" value="1"/>
</dbReference>
<dbReference type="InterPro" id="IPR010730">
    <property type="entry name" value="HET"/>
</dbReference>
<evidence type="ECO:0000313" key="2">
    <source>
        <dbReference type="EMBL" id="KAF9483329.1"/>
    </source>
</evidence>
<dbReference type="AlphaFoldDB" id="A0A9P5ZB97"/>
<proteinExistence type="predicted"/>
<keyword evidence="3" id="KW-1185">Reference proteome</keyword>
<protein>
    <recommendedName>
        <fullName evidence="1">Heterokaryon incompatibility domain-containing protein</fullName>
    </recommendedName>
</protein>
<dbReference type="Pfam" id="PF06985">
    <property type="entry name" value="HET"/>
    <property type="match status" value="1"/>
</dbReference>
<reference evidence="2" key="1">
    <citation type="submission" date="2020-11" db="EMBL/GenBank/DDBJ databases">
        <authorList>
            <consortium name="DOE Joint Genome Institute"/>
            <person name="Ahrendt S."/>
            <person name="Riley R."/>
            <person name="Andreopoulos W."/>
            <person name="Labutti K."/>
            <person name="Pangilinan J."/>
            <person name="Ruiz-Duenas F.J."/>
            <person name="Barrasa J.M."/>
            <person name="Sanchez-Garcia M."/>
            <person name="Camarero S."/>
            <person name="Miyauchi S."/>
            <person name="Serrano A."/>
            <person name="Linde D."/>
            <person name="Babiker R."/>
            <person name="Drula E."/>
            <person name="Ayuso-Fernandez I."/>
            <person name="Pacheco R."/>
            <person name="Padilla G."/>
            <person name="Ferreira P."/>
            <person name="Barriuso J."/>
            <person name="Kellner H."/>
            <person name="Castanera R."/>
            <person name="Alfaro M."/>
            <person name="Ramirez L."/>
            <person name="Pisabarro A.G."/>
            <person name="Kuo A."/>
            <person name="Tritt A."/>
            <person name="Lipzen A."/>
            <person name="He G."/>
            <person name="Yan M."/>
            <person name="Ng V."/>
            <person name="Cullen D."/>
            <person name="Martin F."/>
            <person name="Rosso M.-N."/>
            <person name="Henrissat B."/>
            <person name="Hibbett D."/>
            <person name="Martinez A.T."/>
            <person name="Grigoriev I.V."/>
        </authorList>
    </citation>
    <scope>NUCLEOTIDE SEQUENCE</scope>
    <source>
        <strain evidence="2">CIRM-BRFM 674</strain>
    </source>
</reference>
<gene>
    <name evidence="2" type="ORF">BDN70DRAFT_328902</name>
</gene>
<dbReference type="PANTHER" id="PTHR10622:SF10">
    <property type="entry name" value="HET DOMAIN-CONTAINING PROTEIN"/>
    <property type="match status" value="1"/>
</dbReference>
<comment type="caution">
    <text evidence="2">The sequence shown here is derived from an EMBL/GenBank/DDBJ whole genome shotgun (WGS) entry which is preliminary data.</text>
</comment>
<accession>A0A9P5ZB97</accession>
<dbReference type="EMBL" id="MU155155">
    <property type="protein sequence ID" value="KAF9483329.1"/>
    <property type="molecule type" value="Genomic_DNA"/>
</dbReference>
<feature type="domain" description="Heterokaryon incompatibility" evidence="1">
    <location>
        <begin position="239"/>
        <end position="332"/>
    </location>
</feature>
<evidence type="ECO:0000313" key="3">
    <source>
        <dbReference type="Proteomes" id="UP000807469"/>
    </source>
</evidence>
<dbReference type="Proteomes" id="UP000807469">
    <property type="component" value="Unassembled WGS sequence"/>
</dbReference>
<dbReference type="OrthoDB" id="5122891at2759"/>
<organism evidence="2 3">
    <name type="scientific">Pholiota conissans</name>
    <dbReference type="NCBI Taxonomy" id="109636"/>
    <lineage>
        <taxon>Eukaryota</taxon>
        <taxon>Fungi</taxon>
        <taxon>Dikarya</taxon>
        <taxon>Basidiomycota</taxon>
        <taxon>Agaricomycotina</taxon>
        <taxon>Agaricomycetes</taxon>
        <taxon>Agaricomycetidae</taxon>
        <taxon>Agaricales</taxon>
        <taxon>Agaricineae</taxon>
        <taxon>Strophariaceae</taxon>
        <taxon>Pholiota</taxon>
    </lineage>
</organism>
<sequence>MKMSLTTTSTSDANETTAKAYRSIRSNEREIEETALTSTQALLAVLRKVITPLIQATVPNSNFTDRDVQIEHEAENLLCALQRCISCIIRDETKSKAVELTEVVKNMADVEANQCQVQAERKNSDPLPDNIKYVSDKSLDEAGKTLIFRSATGHSTMASLEAVLTDLREHVFNNLPIRLLCSRISESDGSKPEISLLEREEVYFCLKQEFYKKLVTPHKTIPDAYVVSLEDHPILASRYAVLSHTWLRSAPEMTYDDWRKGSLDLSSESYRKLDNFCIVSRAHYGLTFSWMDTICIDKSSSSELDESIRSMYKWYQNADICITYLADTSSTDNMADDHWFSRGWTLQELLAPRKFKFYGRDWKRLINSDSCDKGNLDIKKRIQMATGITPAHLKNPIFASISDKMQWAAKRQVTRSEDAAYSLMGLFRVNMSIAYGEGAHRAFSRLLQKILDTTHNNTILDIFNFGGPPVENASSDLLPATPRAYYFRSNYSFSRGPLIEPLTLTHLGLRVPVLLLSAAPTSRTWEKYTPYGDYFASFVNYTLDLTHSKDVWPTHLNILDVAAKNKNKAIERPKGSSLKCLVAVLNCSAAWDETDISIPVECLAVGYLLEDYIKVNSTTRMEKIPTKSPITFTLYKRNGPKEYENFYTVPRRKLAQHGMQFLTMYL</sequence>